<comment type="caution">
    <text evidence="2">The sequence shown here is derived from an EMBL/GenBank/DDBJ whole genome shotgun (WGS) entry which is preliminary data.</text>
</comment>
<evidence type="ECO:0000313" key="3">
    <source>
        <dbReference type="Proteomes" id="UP001595533"/>
    </source>
</evidence>
<dbReference type="Proteomes" id="UP001595533">
    <property type="component" value="Unassembled WGS sequence"/>
</dbReference>
<organism evidence="2 3">
    <name type="scientific">Marinicella sediminis</name>
    <dbReference type="NCBI Taxonomy" id="1792834"/>
    <lineage>
        <taxon>Bacteria</taxon>
        <taxon>Pseudomonadati</taxon>
        <taxon>Pseudomonadota</taxon>
        <taxon>Gammaproteobacteria</taxon>
        <taxon>Lysobacterales</taxon>
        <taxon>Marinicellaceae</taxon>
        <taxon>Marinicella</taxon>
    </lineage>
</organism>
<evidence type="ECO:0000256" key="1">
    <source>
        <dbReference type="SAM" id="SignalP"/>
    </source>
</evidence>
<proteinExistence type="predicted"/>
<feature type="chain" id="PRO_5046005550" description="Peptidase C39-like domain-containing protein" evidence="1">
    <location>
        <begin position="19"/>
        <end position="487"/>
    </location>
</feature>
<protein>
    <recommendedName>
        <fullName evidence="4">Peptidase C39-like domain-containing protein</fullName>
    </recommendedName>
</protein>
<keyword evidence="1" id="KW-0732">Signal</keyword>
<evidence type="ECO:0008006" key="4">
    <source>
        <dbReference type="Google" id="ProtNLM"/>
    </source>
</evidence>
<feature type="signal peptide" evidence="1">
    <location>
        <begin position="1"/>
        <end position="18"/>
    </location>
</feature>
<gene>
    <name evidence="2" type="ORF">ACFODZ_00520</name>
</gene>
<sequence length="487" mass="55634">MNKLMSFLLMALSLSVHAQERHTSFDPNEHGFNFENTFTNDFVSELDWRTNGLCGGMVYAALDYYLAGKKIPSQDYRPAVNSQLHDYIYDRQVHSIADNVDKWAELGFNPGGARNSEFFKWGLEGKRGGRIDELRSSIDRGIPVPLGLFHADDHRGGDHQVLAIGYKMGRYRGDLGAHQTDFEIHVYDPNKKNAKRILKANPQTENWYYIDDREKRWQSYFVDKKYRRHSPPTIEENRVHTDGKIRTLRVHITTGGDDLRGGNDNVDIEVGVFGQSPQRFNNVNNSRRWIDHYTQTVELNLRQAVERSEISHIKLMTAFGGGMSGDNWKVNKVQVQAIEYGRAVDMKAVEGQPWYEFKGGRHSKQIDLNYRSATTVNTTIPPIVRPVGNRCHNSLQNKVAWDYKGNKRWGTANMDRLCGTTNSDQPAKCFNKVMHGNVNWGGGTQWQWENALKLCQGTLNANRTVVCFKKKIKEGSNWSSAISACKR</sequence>
<keyword evidence="3" id="KW-1185">Reference proteome</keyword>
<name>A0ABV7J3K5_9GAMM</name>
<accession>A0ABV7J3K5</accession>
<dbReference type="RefSeq" id="WP_157892540.1">
    <property type="nucleotide sequence ID" value="NZ_JBHRTS010000001.1"/>
</dbReference>
<dbReference type="EMBL" id="JBHRTS010000001">
    <property type="protein sequence ID" value="MFC3192710.1"/>
    <property type="molecule type" value="Genomic_DNA"/>
</dbReference>
<evidence type="ECO:0000313" key="2">
    <source>
        <dbReference type="EMBL" id="MFC3192710.1"/>
    </source>
</evidence>
<reference evidence="3" key="1">
    <citation type="journal article" date="2019" name="Int. J. Syst. Evol. Microbiol.">
        <title>The Global Catalogue of Microorganisms (GCM) 10K type strain sequencing project: providing services to taxonomists for standard genome sequencing and annotation.</title>
        <authorList>
            <consortium name="The Broad Institute Genomics Platform"/>
            <consortium name="The Broad Institute Genome Sequencing Center for Infectious Disease"/>
            <person name="Wu L."/>
            <person name="Ma J."/>
        </authorList>
    </citation>
    <scope>NUCLEOTIDE SEQUENCE [LARGE SCALE GENOMIC DNA]</scope>
    <source>
        <strain evidence="3">KCTC 42953</strain>
    </source>
</reference>